<dbReference type="OrthoDB" id="6754491at2759"/>
<comment type="caution">
    <text evidence="2">The sequence shown here is derived from an EMBL/GenBank/DDBJ whole genome shotgun (WGS) entry which is preliminary data.</text>
</comment>
<organism evidence="2 3">
    <name type="scientific">Araneus ventricosus</name>
    <name type="common">Orbweaver spider</name>
    <name type="synonym">Epeira ventricosa</name>
    <dbReference type="NCBI Taxonomy" id="182803"/>
    <lineage>
        <taxon>Eukaryota</taxon>
        <taxon>Metazoa</taxon>
        <taxon>Ecdysozoa</taxon>
        <taxon>Arthropoda</taxon>
        <taxon>Chelicerata</taxon>
        <taxon>Arachnida</taxon>
        <taxon>Araneae</taxon>
        <taxon>Araneomorphae</taxon>
        <taxon>Entelegynae</taxon>
        <taxon>Araneoidea</taxon>
        <taxon>Araneidae</taxon>
        <taxon>Araneus</taxon>
    </lineage>
</organism>
<sequence>MRTKYIKCGEEHATREFSIKNTIEVPKCVNCGETGHLAAFKDCKALPTIPRTITRQPRKTSAQAGKKTPQQEENTSEVMPELTYLKDSLGAPRDVRES</sequence>
<protein>
    <recommendedName>
        <fullName evidence="4">CCHC-type domain-containing protein</fullName>
    </recommendedName>
</protein>
<name>A0A4Y2JG98_ARAVE</name>
<dbReference type="EMBL" id="BGPR01003531">
    <property type="protein sequence ID" value="GBM89343.1"/>
    <property type="molecule type" value="Genomic_DNA"/>
</dbReference>
<evidence type="ECO:0000313" key="2">
    <source>
        <dbReference type="EMBL" id="GBM89343.1"/>
    </source>
</evidence>
<dbReference type="AlphaFoldDB" id="A0A4Y2JG98"/>
<keyword evidence="3" id="KW-1185">Reference proteome</keyword>
<feature type="region of interest" description="Disordered" evidence="1">
    <location>
        <begin position="50"/>
        <end position="98"/>
    </location>
</feature>
<feature type="compositionally biased region" description="Polar residues" evidence="1">
    <location>
        <begin position="51"/>
        <end position="63"/>
    </location>
</feature>
<evidence type="ECO:0008006" key="4">
    <source>
        <dbReference type="Google" id="ProtNLM"/>
    </source>
</evidence>
<dbReference type="Proteomes" id="UP000499080">
    <property type="component" value="Unassembled WGS sequence"/>
</dbReference>
<accession>A0A4Y2JG98</accession>
<gene>
    <name evidence="2" type="ORF">AVEN_136438_1</name>
</gene>
<reference evidence="2 3" key="1">
    <citation type="journal article" date="2019" name="Sci. Rep.">
        <title>Orb-weaving spider Araneus ventricosus genome elucidates the spidroin gene catalogue.</title>
        <authorList>
            <person name="Kono N."/>
            <person name="Nakamura H."/>
            <person name="Ohtoshi R."/>
            <person name="Moran D.A.P."/>
            <person name="Shinohara A."/>
            <person name="Yoshida Y."/>
            <person name="Fujiwara M."/>
            <person name="Mori M."/>
            <person name="Tomita M."/>
            <person name="Arakawa K."/>
        </authorList>
    </citation>
    <scope>NUCLEOTIDE SEQUENCE [LARGE SCALE GENOMIC DNA]</scope>
</reference>
<proteinExistence type="predicted"/>
<evidence type="ECO:0000256" key="1">
    <source>
        <dbReference type="SAM" id="MobiDB-lite"/>
    </source>
</evidence>
<evidence type="ECO:0000313" key="3">
    <source>
        <dbReference type="Proteomes" id="UP000499080"/>
    </source>
</evidence>